<dbReference type="OrthoDB" id="3238562at2759"/>
<dbReference type="Proteomes" id="UP000736335">
    <property type="component" value="Unassembled WGS sequence"/>
</dbReference>
<reference evidence="5" key="2">
    <citation type="submission" date="2020-11" db="EMBL/GenBank/DDBJ databases">
        <authorList>
            <consortium name="DOE Joint Genome Institute"/>
            <person name="Kuo A."/>
            <person name="Miyauchi S."/>
            <person name="Kiss E."/>
            <person name="Drula E."/>
            <person name="Kohler A."/>
            <person name="Sanchez-Garcia M."/>
            <person name="Andreopoulos B."/>
            <person name="Barry K.W."/>
            <person name="Bonito G."/>
            <person name="Buee M."/>
            <person name="Carver A."/>
            <person name="Chen C."/>
            <person name="Cichocki N."/>
            <person name="Clum A."/>
            <person name="Culley D."/>
            <person name="Crous P.W."/>
            <person name="Fauchery L."/>
            <person name="Girlanda M."/>
            <person name="Hayes R."/>
            <person name="Keri Z."/>
            <person name="Labutti K."/>
            <person name="Lipzen A."/>
            <person name="Lombard V."/>
            <person name="Magnuson J."/>
            <person name="Maillard F."/>
            <person name="Morin E."/>
            <person name="Murat C."/>
            <person name="Nolan M."/>
            <person name="Ohm R."/>
            <person name="Pangilinan J."/>
            <person name="Pereira M."/>
            <person name="Perotto S."/>
            <person name="Peter M."/>
            <person name="Riley R."/>
            <person name="Sitrit Y."/>
            <person name="Stielow B."/>
            <person name="Szollosi G."/>
            <person name="Zifcakova L."/>
            <person name="Stursova M."/>
            <person name="Spatafora J.W."/>
            <person name="Tedersoo L."/>
            <person name="Vaario L.-M."/>
            <person name="Yamada A."/>
            <person name="Yan M."/>
            <person name="Wang P."/>
            <person name="Xu J."/>
            <person name="Bruns T."/>
            <person name="Baldrian P."/>
            <person name="Vilgalys R."/>
            <person name="Henrissat B."/>
            <person name="Grigoriev I.V."/>
            <person name="Hibbett D."/>
            <person name="Nagy L.G."/>
            <person name="Martin F.M."/>
        </authorList>
    </citation>
    <scope>NUCLEOTIDE SEQUENCE</scope>
    <source>
        <strain evidence="5">UH-Tt-Lm1</strain>
    </source>
</reference>
<keyword evidence="6" id="KW-1185">Reference proteome</keyword>
<dbReference type="Pfam" id="PF00400">
    <property type="entry name" value="WD40"/>
    <property type="match status" value="1"/>
</dbReference>
<comment type="caution">
    <text evidence="5">The sequence shown here is derived from an EMBL/GenBank/DDBJ whole genome shotgun (WGS) entry which is preliminary data.</text>
</comment>
<evidence type="ECO:0000313" key="6">
    <source>
        <dbReference type="Proteomes" id="UP000736335"/>
    </source>
</evidence>
<dbReference type="GO" id="GO:1990234">
    <property type="term" value="C:transferase complex"/>
    <property type="evidence" value="ECO:0007669"/>
    <property type="project" value="UniProtKB-ARBA"/>
</dbReference>
<dbReference type="PANTHER" id="PTHR22847:SF637">
    <property type="entry name" value="WD REPEAT DOMAIN 5B"/>
    <property type="match status" value="1"/>
</dbReference>
<dbReference type="PANTHER" id="PTHR22847">
    <property type="entry name" value="WD40 REPEAT PROTEIN"/>
    <property type="match status" value="1"/>
</dbReference>
<evidence type="ECO:0000256" key="2">
    <source>
        <dbReference type="ARBA" id="ARBA00022737"/>
    </source>
</evidence>
<dbReference type="PROSITE" id="PS50294">
    <property type="entry name" value="WD_REPEATS_REGION"/>
    <property type="match status" value="1"/>
</dbReference>
<reference evidence="5" key="1">
    <citation type="journal article" date="2020" name="Nat. Commun.">
        <title>Large-scale genome sequencing of mycorrhizal fungi provides insights into the early evolution of symbiotic traits.</title>
        <authorList>
            <person name="Miyauchi S."/>
            <person name="Kiss E."/>
            <person name="Kuo A."/>
            <person name="Drula E."/>
            <person name="Kohler A."/>
            <person name="Sanchez-Garcia M."/>
            <person name="Morin E."/>
            <person name="Andreopoulos B."/>
            <person name="Barry K.W."/>
            <person name="Bonito G."/>
            <person name="Buee M."/>
            <person name="Carver A."/>
            <person name="Chen C."/>
            <person name="Cichocki N."/>
            <person name="Clum A."/>
            <person name="Culley D."/>
            <person name="Crous P.W."/>
            <person name="Fauchery L."/>
            <person name="Girlanda M."/>
            <person name="Hayes R.D."/>
            <person name="Keri Z."/>
            <person name="LaButti K."/>
            <person name="Lipzen A."/>
            <person name="Lombard V."/>
            <person name="Magnuson J."/>
            <person name="Maillard F."/>
            <person name="Murat C."/>
            <person name="Nolan M."/>
            <person name="Ohm R.A."/>
            <person name="Pangilinan J."/>
            <person name="Pereira M.F."/>
            <person name="Perotto S."/>
            <person name="Peter M."/>
            <person name="Pfister S."/>
            <person name="Riley R."/>
            <person name="Sitrit Y."/>
            <person name="Stielow J.B."/>
            <person name="Szollosi G."/>
            <person name="Zifcakova L."/>
            <person name="Stursova M."/>
            <person name="Spatafora J.W."/>
            <person name="Tedersoo L."/>
            <person name="Vaario L.M."/>
            <person name="Yamada A."/>
            <person name="Yan M."/>
            <person name="Wang P."/>
            <person name="Xu J."/>
            <person name="Bruns T."/>
            <person name="Baldrian P."/>
            <person name="Vilgalys R."/>
            <person name="Dunand C."/>
            <person name="Henrissat B."/>
            <person name="Grigoriev I.V."/>
            <person name="Hibbett D."/>
            <person name="Nagy L.G."/>
            <person name="Martin F.M."/>
        </authorList>
    </citation>
    <scope>NUCLEOTIDE SEQUENCE</scope>
    <source>
        <strain evidence="5">UH-Tt-Lm1</strain>
    </source>
</reference>
<evidence type="ECO:0000256" key="3">
    <source>
        <dbReference type="PROSITE-ProRule" id="PRU00221"/>
    </source>
</evidence>
<keyword evidence="4" id="KW-0812">Transmembrane</keyword>
<protein>
    <submittedName>
        <fullName evidence="5">WD40-repeat-containing domain protein</fullName>
    </submittedName>
</protein>
<dbReference type="SUPFAM" id="SSF50978">
    <property type="entry name" value="WD40 repeat-like"/>
    <property type="match status" value="1"/>
</dbReference>
<feature type="repeat" description="WD" evidence="3">
    <location>
        <begin position="12"/>
        <end position="53"/>
    </location>
</feature>
<evidence type="ECO:0000256" key="1">
    <source>
        <dbReference type="ARBA" id="ARBA00022574"/>
    </source>
</evidence>
<proteinExistence type="predicted"/>
<keyword evidence="4" id="KW-0472">Membrane</keyword>
<evidence type="ECO:0000256" key="4">
    <source>
        <dbReference type="SAM" id="Phobius"/>
    </source>
</evidence>
<organism evidence="5 6">
    <name type="scientific">Thelephora terrestris</name>
    <dbReference type="NCBI Taxonomy" id="56493"/>
    <lineage>
        <taxon>Eukaryota</taxon>
        <taxon>Fungi</taxon>
        <taxon>Dikarya</taxon>
        <taxon>Basidiomycota</taxon>
        <taxon>Agaricomycotina</taxon>
        <taxon>Agaricomycetes</taxon>
        <taxon>Thelephorales</taxon>
        <taxon>Thelephoraceae</taxon>
        <taxon>Thelephora</taxon>
    </lineage>
</organism>
<feature type="transmembrane region" description="Helical" evidence="4">
    <location>
        <begin position="349"/>
        <end position="370"/>
    </location>
</feature>
<accession>A0A9P6HKU7</accession>
<dbReference type="InterPro" id="IPR001680">
    <property type="entry name" value="WD40_rpt"/>
</dbReference>
<keyword evidence="1 3" id="KW-0853">WD repeat</keyword>
<dbReference type="AlphaFoldDB" id="A0A9P6HKU7"/>
<dbReference type="InterPro" id="IPR015943">
    <property type="entry name" value="WD40/YVTN_repeat-like_dom_sf"/>
</dbReference>
<gene>
    <name evidence="5" type="ORF">BJ322DRAFT_1107454</name>
</gene>
<evidence type="ECO:0000313" key="5">
    <source>
        <dbReference type="EMBL" id="KAF9787389.1"/>
    </source>
</evidence>
<dbReference type="PROSITE" id="PS50082">
    <property type="entry name" value="WD_REPEATS_2"/>
    <property type="match status" value="1"/>
</dbReference>
<dbReference type="InterPro" id="IPR036322">
    <property type="entry name" value="WD40_repeat_dom_sf"/>
</dbReference>
<keyword evidence="4" id="KW-1133">Transmembrane helix</keyword>
<keyword evidence="2" id="KW-0677">Repeat</keyword>
<sequence>MSHDGPSLTTTLEGHTSAVTVVEFSPDGKFLASAGDDGVVLIFSTSSWTPMHRFLDVSPVTVLAWHQKRRYLLLCGHQSGDLHFLTMSKSMKCTVVQTSTFAGHIHSLSLSPTSPGIAIAYGNEIALAVVISNPYRLKDDREYLPKPPAYHLGANKPGGPVAKSLQFTRKKNHLVVTYAAHGIVIWDPHALTVAGEIVPRTFPIGRSVVAADDDTMAVSNLINGVDWYSLSNLTFLSTTKLPAGTAFCPSSALNSSEDGTPVVLGGAEGSAYILSRERGVKTLEHGGGSSIIRSVALAPTVRGQALIAAGTGELNGRATVTIWTLIERKVKYGIPFVAIQNVVPVGLTLSHILINGALLFLCCAWLGHFLTRG</sequence>
<dbReference type="EMBL" id="WIUZ02000005">
    <property type="protein sequence ID" value="KAF9787389.1"/>
    <property type="molecule type" value="Genomic_DNA"/>
</dbReference>
<dbReference type="SMART" id="SM00320">
    <property type="entry name" value="WD40"/>
    <property type="match status" value="2"/>
</dbReference>
<name>A0A9P6HKU7_9AGAM</name>
<dbReference type="Gene3D" id="2.130.10.10">
    <property type="entry name" value="YVTN repeat-like/Quinoprotein amine dehydrogenase"/>
    <property type="match status" value="2"/>
</dbReference>